<dbReference type="PROSITE" id="PS51186">
    <property type="entry name" value="GNAT"/>
    <property type="match status" value="1"/>
</dbReference>
<comment type="caution">
    <text evidence="2">The sequence shown here is derived from an EMBL/GenBank/DDBJ whole genome shotgun (WGS) entry which is preliminary data.</text>
</comment>
<proteinExistence type="predicted"/>
<dbReference type="EC" id="2.3.-.-" evidence="2"/>
<dbReference type="InterPro" id="IPR000182">
    <property type="entry name" value="GNAT_dom"/>
</dbReference>
<name>A0ABV6LMZ0_9BACI</name>
<evidence type="ECO:0000313" key="2">
    <source>
        <dbReference type="EMBL" id="MFC0523747.1"/>
    </source>
</evidence>
<dbReference type="GO" id="GO:0016746">
    <property type="term" value="F:acyltransferase activity"/>
    <property type="evidence" value="ECO:0007669"/>
    <property type="project" value="UniProtKB-KW"/>
</dbReference>
<evidence type="ECO:0000313" key="3">
    <source>
        <dbReference type="Proteomes" id="UP001589836"/>
    </source>
</evidence>
<dbReference type="SUPFAM" id="SSF55729">
    <property type="entry name" value="Acyl-CoA N-acyltransferases (Nat)"/>
    <property type="match status" value="1"/>
</dbReference>
<keyword evidence="2" id="KW-0012">Acyltransferase</keyword>
<evidence type="ECO:0000259" key="1">
    <source>
        <dbReference type="PROSITE" id="PS51186"/>
    </source>
</evidence>
<keyword evidence="2" id="KW-0808">Transferase</keyword>
<dbReference type="Proteomes" id="UP001589836">
    <property type="component" value="Unassembled WGS sequence"/>
</dbReference>
<keyword evidence="3" id="KW-1185">Reference proteome</keyword>
<dbReference type="EMBL" id="JBHLTP010000007">
    <property type="protein sequence ID" value="MFC0523747.1"/>
    <property type="molecule type" value="Genomic_DNA"/>
</dbReference>
<dbReference type="PANTHER" id="PTHR43792">
    <property type="entry name" value="GNAT FAMILY, PUTATIVE (AFU_ORTHOLOGUE AFUA_3G00765)-RELATED-RELATED"/>
    <property type="match status" value="1"/>
</dbReference>
<sequence>MLETFETERLILRERTMEDLEDCIEMDCEEEVVKYIPEVRELLNSQNKHIAFVKKRIETKYPNGLGYWTIESKVNNGVFIGWILLIPVDNVGPEIEMGWRIKRDYWGAGYATEAANVILKYAFKKVNLENVVADIHQLNRGSIRVAEKLGFTVERSVNGNTDNYVRYSIHKG</sequence>
<dbReference type="RefSeq" id="WP_377346970.1">
    <property type="nucleotide sequence ID" value="NZ_JBHLTP010000007.1"/>
</dbReference>
<dbReference type="Pfam" id="PF13302">
    <property type="entry name" value="Acetyltransf_3"/>
    <property type="match status" value="1"/>
</dbReference>
<reference evidence="2 3" key="1">
    <citation type="submission" date="2024-09" db="EMBL/GenBank/DDBJ databases">
        <authorList>
            <person name="Sun Q."/>
            <person name="Mori K."/>
        </authorList>
    </citation>
    <scope>NUCLEOTIDE SEQUENCE [LARGE SCALE GENOMIC DNA]</scope>
    <source>
        <strain evidence="2 3">NCAIM B.02529</strain>
    </source>
</reference>
<dbReference type="InterPro" id="IPR016181">
    <property type="entry name" value="Acyl_CoA_acyltransferase"/>
</dbReference>
<dbReference type="PANTHER" id="PTHR43792:SF1">
    <property type="entry name" value="N-ACETYLTRANSFERASE DOMAIN-CONTAINING PROTEIN"/>
    <property type="match status" value="1"/>
</dbReference>
<dbReference type="InterPro" id="IPR051531">
    <property type="entry name" value="N-acetyltransferase"/>
</dbReference>
<accession>A0ABV6LMZ0</accession>
<dbReference type="Gene3D" id="3.40.630.30">
    <property type="match status" value="1"/>
</dbReference>
<organism evidence="2 3">
    <name type="scientific">Pontibacillus salicampi</name>
    <dbReference type="NCBI Taxonomy" id="1449801"/>
    <lineage>
        <taxon>Bacteria</taxon>
        <taxon>Bacillati</taxon>
        <taxon>Bacillota</taxon>
        <taxon>Bacilli</taxon>
        <taxon>Bacillales</taxon>
        <taxon>Bacillaceae</taxon>
        <taxon>Pontibacillus</taxon>
    </lineage>
</organism>
<gene>
    <name evidence="2" type="ORF">ACFFGV_09235</name>
</gene>
<feature type="domain" description="N-acetyltransferase" evidence="1">
    <location>
        <begin position="10"/>
        <end position="172"/>
    </location>
</feature>
<protein>
    <submittedName>
        <fullName evidence="2">GNAT family N-acetyltransferase</fullName>
        <ecNumber evidence="2">2.3.-.-</ecNumber>
    </submittedName>
</protein>